<proteinExistence type="predicted"/>
<dbReference type="AlphaFoldDB" id="A0A8X8B1W7"/>
<sequence>MDSTRSLPITDTPIAQEPPTVERESSGIVGPVLGSNKFASLISLKEEENQMSFIILEMNLMDLTTPSKKRILQKIPVKPSAKTRDIFPVHK</sequence>
<comment type="caution">
    <text evidence="2">The sequence shown here is derived from an EMBL/GenBank/DDBJ whole genome shotgun (WGS) entry which is preliminary data.</text>
</comment>
<name>A0A8X8B1W7_BRACI</name>
<organism evidence="2 3">
    <name type="scientific">Brassica carinata</name>
    <name type="common">Ethiopian mustard</name>
    <name type="synonym">Abyssinian cabbage</name>
    <dbReference type="NCBI Taxonomy" id="52824"/>
    <lineage>
        <taxon>Eukaryota</taxon>
        <taxon>Viridiplantae</taxon>
        <taxon>Streptophyta</taxon>
        <taxon>Embryophyta</taxon>
        <taxon>Tracheophyta</taxon>
        <taxon>Spermatophyta</taxon>
        <taxon>Magnoliopsida</taxon>
        <taxon>eudicotyledons</taxon>
        <taxon>Gunneridae</taxon>
        <taxon>Pentapetalae</taxon>
        <taxon>rosids</taxon>
        <taxon>malvids</taxon>
        <taxon>Brassicales</taxon>
        <taxon>Brassicaceae</taxon>
        <taxon>Brassiceae</taxon>
        <taxon>Brassica</taxon>
    </lineage>
</organism>
<gene>
    <name evidence="2" type="ORF">Bca52824_014012</name>
</gene>
<reference evidence="2 3" key="1">
    <citation type="submission" date="2020-02" db="EMBL/GenBank/DDBJ databases">
        <authorList>
            <person name="Ma Q."/>
            <person name="Huang Y."/>
            <person name="Song X."/>
            <person name="Pei D."/>
        </authorList>
    </citation>
    <scope>NUCLEOTIDE SEQUENCE [LARGE SCALE GENOMIC DNA]</scope>
    <source>
        <strain evidence="2">Sxm20200214</strain>
        <tissue evidence="2">Leaf</tissue>
    </source>
</reference>
<evidence type="ECO:0000256" key="1">
    <source>
        <dbReference type="SAM" id="MobiDB-lite"/>
    </source>
</evidence>
<evidence type="ECO:0000313" key="2">
    <source>
        <dbReference type="EMBL" id="KAG2320799.1"/>
    </source>
</evidence>
<keyword evidence="3" id="KW-1185">Reference proteome</keyword>
<protein>
    <submittedName>
        <fullName evidence="2">Uncharacterized protein</fullName>
    </submittedName>
</protein>
<dbReference type="Proteomes" id="UP000886595">
    <property type="component" value="Unassembled WGS sequence"/>
</dbReference>
<feature type="region of interest" description="Disordered" evidence="1">
    <location>
        <begin position="1"/>
        <end position="28"/>
    </location>
</feature>
<accession>A0A8X8B1W7</accession>
<evidence type="ECO:0000313" key="3">
    <source>
        <dbReference type="Proteomes" id="UP000886595"/>
    </source>
</evidence>
<dbReference type="EMBL" id="JAAMPC010000003">
    <property type="protein sequence ID" value="KAG2320799.1"/>
    <property type="molecule type" value="Genomic_DNA"/>
</dbReference>